<feature type="region of interest" description="Disordered" evidence="1">
    <location>
        <begin position="193"/>
        <end position="217"/>
    </location>
</feature>
<evidence type="ECO:0000313" key="3">
    <source>
        <dbReference type="Proteomes" id="UP000601435"/>
    </source>
</evidence>
<proteinExistence type="predicted"/>
<dbReference type="EMBL" id="CAJNJA010042791">
    <property type="protein sequence ID" value="CAE7787362.1"/>
    <property type="molecule type" value="Genomic_DNA"/>
</dbReference>
<dbReference type="OrthoDB" id="432528at2759"/>
<gene>
    <name evidence="2" type="primary">Aldh3a1</name>
    <name evidence="2" type="ORF">SNEC2469_LOCUS23108</name>
</gene>
<dbReference type="InterPro" id="IPR015915">
    <property type="entry name" value="Kelch-typ_b-propeller"/>
</dbReference>
<dbReference type="SUPFAM" id="SSF117281">
    <property type="entry name" value="Kelch motif"/>
    <property type="match status" value="1"/>
</dbReference>
<feature type="compositionally biased region" description="Basic and acidic residues" evidence="1">
    <location>
        <begin position="208"/>
        <end position="217"/>
    </location>
</feature>
<keyword evidence="3" id="KW-1185">Reference proteome</keyword>
<comment type="caution">
    <text evidence="2">The sequence shown here is derived from an EMBL/GenBank/DDBJ whole genome shotgun (WGS) entry which is preliminary data.</text>
</comment>
<feature type="compositionally biased region" description="Acidic residues" evidence="1">
    <location>
        <begin position="120"/>
        <end position="138"/>
    </location>
</feature>
<accession>A0A812YQY0</accession>
<evidence type="ECO:0000256" key="1">
    <source>
        <dbReference type="SAM" id="MobiDB-lite"/>
    </source>
</evidence>
<sequence>MRGYQLDLSTMQWHRGPSSDLPAPRLRFGVARWGRHLIIHGGHGSVLSTRKGYVARLNLHSLKWDDLSFSNEPPALSHAAFETGSPQAGIVVGGAQQTPRGPRILQRLVVFRLRDVEIPDDGQLEDDTQPSADEESDAGDGFQVQVHLRNTDGNHRVVSMPAELLHMLQREAGTAAGLVRLLQAVFEDQVEDRRSSSLAAQGYSQEAADQHEHEEQS</sequence>
<reference evidence="2" key="1">
    <citation type="submission" date="2021-02" db="EMBL/GenBank/DDBJ databases">
        <authorList>
            <person name="Dougan E. K."/>
            <person name="Rhodes N."/>
            <person name="Thang M."/>
            <person name="Chan C."/>
        </authorList>
    </citation>
    <scope>NUCLEOTIDE SEQUENCE</scope>
</reference>
<protein>
    <submittedName>
        <fullName evidence="2">Aldh3a1 protein</fullName>
    </submittedName>
</protein>
<dbReference type="Proteomes" id="UP000601435">
    <property type="component" value="Unassembled WGS sequence"/>
</dbReference>
<name>A0A812YQY0_9DINO</name>
<dbReference type="AlphaFoldDB" id="A0A812YQY0"/>
<feature type="region of interest" description="Disordered" evidence="1">
    <location>
        <begin position="120"/>
        <end position="139"/>
    </location>
</feature>
<evidence type="ECO:0000313" key="2">
    <source>
        <dbReference type="EMBL" id="CAE7787362.1"/>
    </source>
</evidence>
<organism evidence="2 3">
    <name type="scientific">Symbiodinium necroappetens</name>
    <dbReference type="NCBI Taxonomy" id="1628268"/>
    <lineage>
        <taxon>Eukaryota</taxon>
        <taxon>Sar</taxon>
        <taxon>Alveolata</taxon>
        <taxon>Dinophyceae</taxon>
        <taxon>Suessiales</taxon>
        <taxon>Symbiodiniaceae</taxon>
        <taxon>Symbiodinium</taxon>
    </lineage>
</organism>
<dbReference type="Gene3D" id="2.120.10.80">
    <property type="entry name" value="Kelch-type beta propeller"/>
    <property type="match status" value="1"/>
</dbReference>